<dbReference type="PANTHER" id="PTHR47933">
    <property type="entry name" value="PENTATRICOPEPTIDE REPEAT-CONTAINING PROTEIN 1, MITOCHONDRIAL"/>
    <property type="match status" value="1"/>
</dbReference>
<evidence type="ECO:0000256" key="2">
    <source>
        <dbReference type="PROSITE-ProRule" id="PRU00708"/>
    </source>
</evidence>
<keyword evidence="5" id="KW-1185">Reference proteome</keyword>
<evidence type="ECO:0008006" key="6">
    <source>
        <dbReference type="Google" id="ProtNLM"/>
    </source>
</evidence>
<dbReference type="STRING" id="1448321.A0A317WIP6"/>
<dbReference type="Proteomes" id="UP000247233">
    <property type="component" value="Unassembled WGS sequence"/>
</dbReference>
<keyword evidence="1" id="KW-0677">Repeat</keyword>
<organism evidence="4 5">
    <name type="scientific">Aspergillus heteromorphus CBS 117.55</name>
    <dbReference type="NCBI Taxonomy" id="1448321"/>
    <lineage>
        <taxon>Eukaryota</taxon>
        <taxon>Fungi</taxon>
        <taxon>Dikarya</taxon>
        <taxon>Ascomycota</taxon>
        <taxon>Pezizomycotina</taxon>
        <taxon>Eurotiomycetes</taxon>
        <taxon>Eurotiomycetidae</taxon>
        <taxon>Eurotiales</taxon>
        <taxon>Aspergillaceae</taxon>
        <taxon>Aspergillus</taxon>
        <taxon>Aspergillus subgen. Circumdati</taxon>
    </lineage>
</organism>
<evidence type="ECO:0000256" key="1">
    <source>
        <dbReference type="ARBA" id="ARBA00022737"/>
    </source>
</evidence>
<feature type="repeat" description="PPR" evidence="2">
    <location>
        <begin position="10"/>
        <end position="44"/>
    </location>
</feature>
<sequence length="427" mass="48261">MEHLGGVKSDEVVFSILFDVAIKSSQFTVAERLLEEMKKRGLEFKRFGKVSKIQYYGMQEDAVGVQRSFDEFVSSGEIVDTVVMNCVMTAFIRAGEVETAKQLYAKMMEAEAASQAATGPSMDPKRRRESNLRSEMGLYRNDAKKLGRVLQGSAALKGTLPDYHRALQDSFRAVPDTRTFHIFLSLHANTTADINGFKSILADMEKAYVVPPRGMIFLLYFSGFARNGRYNKGWTAEQLQETWKSYLRALHESSTRLTELYRNQQKSGLTTPFLGGTSAFEVAYPSVTREPSDFNTTLPTSGSASKGKSHEVGNPKARTMTQADGKPGADNAFRDMEGADEEIEEHAQHRQHSSEEIETRIENGVFLGRRMIVTILRAFGACCGPDEIMKVWLQMERIWQPRKRKALDVMITREELEKQMNRTQRRS</sequence>
<name>A0A317WIP6_9EURO</name>
<dbReference type="InterPro" id="IPR002885">
    <property type="entry name" value="PPR_rpt"/>
</dbReference>
<reference evidence="4 5" key="1">
    <citation type="submission" date="2016-12" db="EMBL/GenBank/DDBJ databases">
        <title>The genomes of Aspergillus section Nigri reveals drivers in fungal speciation.</title>
        <authorList>
            <consortium name="DOE Joint Genome Institute"/>
            <person name="Vesth T.C."/>
            <person name="Nybo J."/>
            <person name="Theobald S."/>
            <person name="Brandl J."/>
            <person name="Frisvad J.C."/>
            <person name="Nielsen K.F."/>
            <person name="Lyhne E.K."/>
            <person name="Kogle M.E."/>
            <person name="Kuo A."/>
            <person name="Riley R."/>
            <person name="Clum A."/>
            <person name="Nolan M."/>
            <person name="Lipzen A."/>
            <person name="Salamov A."/>
            <person name="Henrissat B."/>
            <person name="Wiebenga A."/>
            <person name="De Vries R.P."/>
            <person name="Grigoriev I.V."/>
            <person name="Mortensen U.H."/>
            <person name="Andersen M.R."/>
            <person name="Baker S.E."/>
        </authorList>
    </citation>
    <scope>NUCLEOTIDE SEQUENCE [LARGE SCALE GENOMIC DNA]</scope>
    <source>
        <strain evidence="4 5">CBS 117.55</strain>
    </source>
</reference>
<feature type="region of interest" description="Disordered" evidence="3">
    <location>
        <begin position="115"/>
        <end position="134"/>
    </location>
</feature>
<dbReference type="RefSeq" id="XP_025400731.1">
    <property type="nucleotide sequence ID" value="XM_025542940.1"/>
</dbReference>
<evidence type="ECO:0000313" key="5">
    <source>
        <dbReference type="Proteomes" id="UP000247233"/>
    </source>
</evidence>
<dbReference type="GeneID" id="37065177"/>
<evidence type="ECO:0000256" key="3">
    <source>
        <dbReference type="SAM" id="MobiDB-lite"/>
    </source>
</evidence>
<dbReference type="NCBIfam" id="TIGR00756">
    <property type="entry name" value="PPR"/>
    <property type="match status" value="1"/>
</dbReference>
<dbReference type="PROSITE" id="PS51375">
    <property type="entry name" value="PPR"/>
    <property type="match status" value="2"/>
</dbReference>
<dbReference type="EMBL" id="MSFL01000008">
    <property type="protein sequence ID" value="PWY86179.1"/>
    <property type="molecule type" value="Genomic_DNA"/>
</dbReference>
<dbReference type="InterPro" id="IPR051240">
    <property type="entry name" value="Mito_RNA-Proc/Resp"/>
</dbReference>
<feature type="repeat" description="PPR" evidence="2">
    <location>
        <begin position="80"/>
        <end position="114"/>
    </location>
</feature>
<evidence type="ECO:0000313" key="4">
    <source>
        <dbReference type="EMBL" id="PWY86179.1"/>
    </source>
</evidence>
<dbReference type="PANTHER" id="PTHR47933:SF11">
    <property type="entry name" value="PENTATRICOPEPTIDE REPEAT-CONTAINING PROTEIN 2"/>
    <property type="match status" value="1"/>
</dbReference>
<protein>
    <recommendedName>
        <fullName evidence="6">Pentatricopeptide repeat protein</fullName>
    </recommendedName>
</protein>
<feature type="compositionally biased region" description="Basic and acidic residues" evidence="3">
    <location>
        <begin position="123"/>
        <end position="132"/>
    </location>
</feature>
<dbReference type="AlphaFoldDB" id="A0A317WIP6"/>
<dbReference type="OrthoDB" id="1908178at2759"/>
<feature type="compositionally biased region" description="Polar residues" evidence="3">
    <location>
        <begin position="293"/>
        <end position="306"/>
    </location>
</feature>
<proteinExistence type="predicted"/>
<comment type="caution">
    <text evidence="4">The sequence shown here is derived from an EMBL/GenBank/DDBJ whole genome shotgun (WGS) entry which is preliminary data.</text>
</comment>
<feature type="region of interest" description="Disordered" evidence="3">
    <location>
        <begin position="291"/>
        <end position="333"/>
    </location>
</feature>
<dbReference type="VEuPathDB" id="FungiDB:BO70DRAFT_361000"/>
<accession>A0A317WIP6</accession>
<gene>
    <name evidence="4" type="ORF">BO70DRAFT_361000</name>
</gene>
<dbReference type="InterPro" id="IPR011990">
    <property type="entry name" value="TPR-like_helical_dom_sf"/>
</dbReference>
<dbReference type="GO" id="GO:0003729">
    <property type="term" value="F:mRNA binding"/>
    <property type="evidence" value="ECO:0007669"/>
    <property type="project" value="TreeGrafter"/>
</dbReference>
<dbReference type="Gene3D" id="1.25.40.10">
    <property type="entry name" value="Tetratricopeptide repeat domain"/>
    <property type="match status" value="1"/>
</dbReference>
<dbReference type="Pfam" id="PF01535">
    <property type="entry name" value="PPR"/>
    <property type="match status" value="2"/>
</dbReference>